<evidence type="ECO:0000256" key="1">
    <source>
        <dbReference type="SAM" id="MobiDB-lite"/>
    </source>
</evidence>
<reference evidence="2" key="1">
    <citation type="submission" date="2025-08" db="UniProtKB">
        <authorList>
            <consortium name="RefSeq"/>
        </authorList>
    </citation>
    <scope>IDENTIFICATION</scope>
</reference>
<organism evidence="2">
    <name type="scientific">Nicotiana tabacum</name>
    <name type="common">Common tobacco</name>
    <dbReference type="NCBI Taxonomy" id="4097"/>
    <lineage>
        <taxon>Eukaryota</taxon>
        <taxon>Viridiplantae</taxon>
        <taxon>Streptophyta</taxon>
        <taxon>Embryophyta</taxon>
        <taxon>Tracheophyta</taxon>
        <taxon>Spermatophyta</taxon>
        <taxon>Magnoliopsida</taxon>
        <taxon>eudicotyledons</taxon>
        <taxon>Gunneridae</taxon>
        <taxon>Pentapetalae</taxon>
        <taxon>asterids</taxon>
        <taxon>lamiids</taxon>
        <taxon>Solanales</taxon>
        <taxon>Solanaceae</taxon>
        <taxon>Nicotianoideae</taxon>
        <taxon>Nicotianeae</taxon>
        <taxon>Nicotiana</taxon>
    </lineage>
</organism>
<feature type="region of interest" description="Disordered" evidence="1">
    <location>
        <begin position="1"/>
        <end position="22"/>
    </location>
</feature>
<dbReference type="KEGG" id="nta:107770548"/>
<sequence length="254" mass="28416">MIKAPATAPPVRTAKGGGQVSKGCPKRWRLGQVALQLDSMPSHLGQCDSVVVNRVYQSCVVTFYGFETRVYLLLLNMINFEVILSIDWFSPHHAIDNAKTITLAMPEFLRLEWRGSSSSASSWVIFFLKAQYMVGKGCLTYLAFVRDTTIETPTIDLVLMVRAIFDVFFSNLLGMPSDRDIDFDIDLALGTQPISILPYHMASAELRDLKEQLQELLKKGFIRPSVFPWDAPVSSPDIEPRVDEAQARACVSKP</sequence>
<dbReference type="InterPro" id="IPR032567">
    <property type="entry name" value="RTL1-rel"/>
</dbReference>
<dbReference type="RefSeq" id="XP_016445357.1">
    <property type="nucleotide sequence ID" value="XM_016589871.1"/>
</dbReference>
<dbReference type="PANTHER" id="PTHR15503">
    <property type="entry name" value="LDOC1 RELATED"/>
    <property type="match status" value="1"/>
</dbReference>
<evidence type="ECO:0000313" key="2">
    <source>
        <dbReference type="RefSeq" id="XP_016445357.1"/>
    </source>
</evidence>
<dbReference type="OrthoDB" id="437338at2759"/>
<proteinExistence type="predicted"/>
<accession>A0A1S3Y056</accession>
<gene>
    <name evidence="2" type="primary">LOC107770548</name>
</gene>
<dbReference type="Pfam" id="PF08284">
    <property type="entry name" value="RVP_2"/>
    <property type="match status" value="1"/>
</dbReference>
<dbReference type="STRING" id="4097.A0A1S3Y056"/>
<dbReference type="AlphaFoldDB" id="A0A1S3Y056"/>
<dbReference type="PANTHER" id="PTHR15503:SF45">
    <property type="entry name" value="RNA-DIRECTED DNA POLYMERASE HOMOLOG"/>
    <property type="match status" value="1"/>
</dbReference>
<evidence type="ECO:0008006" key="3">
    <source>
        <dbReference type="Google" id="ProtNLM"/>
    </source>
</evidence>
<dbReference type="OMA" id="HANTFGP"/>
<dbReference type="PaxDb" id="4097-A0A1S3Y056"/>
<protein>
    <recommendedName>
        <fullName evidence="3">RNA-directed DNA polymerase homolog</fullName>
    </recommendedName>
</protein>
<name>A0A1S3Y056_TOBAC</name>
<dbReference type="SUPFAM" id="SSF56672">
    <property type="entry name" value="DNA/RNA polymerases"/>
    <property type="match status" value="1"/>
</dbReference>
<dbReference type="InterPro" id="IPR043502">
    <property type="entry name" value="DNA/RNA_pol_sf"/>
</dbReference>
<dbReference type="Gene3D" id="3.10.10.10">
    <property type="entry name" value="HIV Type 1 Reverse Transcriptase, subunit A, domain 1"/>
    <property type="match status" value="1"/>
</dbReference>